<organism evidence="3 4">
    <name type="scientific">Salegentibacter salinarum</name>
    <dbReference type="NCBI Taxonomy" id="447422"/>
    <lineage>
        <taxon>Bacteria</taxon>
        <taxon>Pseudomonadati</taxon>
        <taxon>Bacteroidota</taxon>
        <taxon>Flavobacteriia</taxon>
        <taxon>Flavobacteriales</taxon>
        <taxon>Flavobacteriaceae</taxon>
        <taxon>Salegentibacter</taxon>
    </lineage>
</organism>
<dbReference type="Pfam" id="PF06439">
    <property type="entry name" value="3keto-disac_hyd"/>
    <property type="match status" value="1"/>
</dbReference>
<keyword evidence="4" id="KW-1185">Reference proteome</keyword>
<dbReference type="OrthoDB" id="9806233at2"/>
<protein>
    <submittedName>
        <fullName evidence="3">Glycosyl hydrolase</fullName>
    </submittedName>
</protein>
<keyword evidence="3" id="KW-0378">Hydrolase</keyword>
<sequence>MKKLIVSVLTVASLMACKNDGKNPDKEAEIKEKDNAESITGNEKDEEWQYLFDGESAEGWRGYNEKNADALPEGWIVEDGTLKSLGEGGDIGGDIVYGEEEFDNFELYLEWKISPEGNSGVFYHVIEDEAYDSPYFAAPEYQIIDQKGFPQELQAWQSIGADYGMYDPEYDEDDLKEVGEWNTTRIRFTEDKVTYWLNGEKTVEFEPWSEEWKQKKKEGKWKDFPDYGKAKSGLIGLQDHGSYTWFRNIKIKKL</sequence>
<dbReference type="STRING" id="447422.SAMN05660903_03616"/>
<proteinExistence type="predicted"/>
<feature type="domain" description="3-keto-alpha-glucoside-1,2-lyase/3-keto-2-hydroxy-glucal hydratase" evidence="2">
    <location>
        <begin position="47"/>
        <end position="252"/>
    </location>
</feature>
<evidence type="ECO:0000256" key="1">
    <source>
        <dbReference type="SAM" id="MobiDB-lite"/>
    </source>
</evidence>
<evidence type="ECO:0000259" key="2">
    <source>
        <dbReference type="Pfam" id="PF06439"/>
    </source>
</evidence>
<dbReference type="GO" id="GO:0016787">
    <property type="term" value="F:hydrolase activity"/>
    <property type="evidence" value="ECO:0007669"/>
    <property type="project" value="UniProtKB-KW"/>
</dbReference>
<comment type="caution">
    <text evidence="3">The sequence shown here is derived from an EMBL/GenBank/DDBJ whole genome shotgun (WGS) entry which is preliminary data.</text>
</comment>
<feature type="region of interest" description="Disordered" evidence="1">
    <location>
        <begin position="20"/>
        <end position="45"/>
    </location>
</feature>
<dbReference type="Gene3D" id="2.60.120.560">
    <property type="entry name" value="Exo-inulinase, domain 1"/>
    <property type="match status" value="1"/>
</dbReference>
<dbReference type="PROSITE" id="PS51257">
    <property type="entry name" value="PROKAR_LIPOPROTEIN"/>
    <property type="match status" value="1"/>
</dbReference>
<evidence type="ECO:0000313" key="4">
    <source>
        <dbReference type="Proteomes" id="UP000232673"/>
    </source>
</evidence>
<dbReference type="Proteomes" id="UP000232673">
    <property type="component" value="Unassembled WGS sequence"/>
</dbReference>
<dbReference type="EMBL" id="LKTS01000020">
    <property type="protein sequence ID" value="PKD18806.1"/>
    <property type="molecule type" value="Genomic_DNA"/>
</dbReference>
<dbReference type="AlphaFoldDB" id="A0A2N0TVT2"/>
<reference evidence="3 4" key="1">
    <citation type="submission" date="2015-10" db="EMBL/GenBank/DDBJ databases">
        <title>Draft genome sequence of Salegentibacter salinarum KCTC 12975.</title>
        <authorList>
            <person name="Lin W."/>
            <person name="Zheng Q."/>
        </authorList>
    </citation>
    <scope>NUCLEOTIDE SEQUENCE [LARGE SCALE GENOMIC DNA]</scope>
    <source>
        <strain evidence="3 4">KCTC 12975</strain>
    </source>
</reference>
<evidence type="ECO:0000313" key="3">
    <source>
        <dbReference type="EMBL" id="PKD18806.1"/>
    </source>
</evidence>
<name>A0A2N0TVT2_9FLAO</name>
<dbReference type="InterPro" id="IPR010496">
    <property type="entry name" value="AL/BT2_dom"/>
</dbReference>
<feature type="compositionally biased region" description="Basic and acidic residues" evidence="1">
    <location>
        <begin position="20"/>
        <end position="36"/>
    </location>
</feature>
<accession>A0A2N0TVT2</accession>
<gene>
    <name evidence="3" type="ORF">APR41_17515</name>
</gene>
<dbReference type="RefSeq" id="WP_079714574.1">
    <property type="nucleotide sequence ID" value="NZ_FUZC01000023.1"/>
</dbReference>